<feature type="transmembrane region" description="Helical" evidence="1">
    <location>
        <begin position="195"/>
        <end position="218"/>
    </location>
</feature>
<evidence type="ECO:0000313" key="2">
    <source>
        <dbReference type="EMBL" id="CAE2309978.1"/>
    </source>
</evidence>
<accession>A0A7S4NVJ0</accession>
<keyword evidence="1" id="KW-0812">Transmembrane</keyword>
<dbReference type="AlphaFoldDB" id="A0A7S4NVJ0"/>
<feature type="transmembrane region" description="Helical" evidence="1">
    <location>
        <begin position="19"/>
        <end position="37"/>
    </location>
</feature>
<feature type="transmembrane region" description="Helical" evidence="1">
    <location>
        <begin position="286"/>
        <end position="307"/>
    </location>
</feature>
<proteinExistence type="predicted"/>
<dbReference type="EMBL" id="HBKN01026896">
    <property type="protein sequence ID" value="CAE2309978.1"/>
    <property type="molecule type" value="Transcribed_RNA"/>
</dbReference>
<keyword evidence="1" id="KW-0472">Membrane</keyword>
<keyword evidence="1" id="KW-1133">Transmembrane helix</keyword>
<evidence type="ECO:0000256" key="1">
    <source>
        <dbReference type="SAM" id="Phobius"/>
    </source>
</evidence>
<protein>
    <submittedName>
        <fullName evidence="2">Uncharacterized protein</fullName>
    </submittedName>
</protein>
<organism evidence="2">
    <name type="scientific">Guillardia theta</name>
    <name type="common">Cryptophyte</name>
    <name type="synonym">Cryptomonas phi</name>
    <dbReference type="NCBI Taxonomy" id="55529"/>
    <lineage>
        <taxon>Eukaryota</taxon>
        <taxon>Cryptophyceae</taxon>
        <taxon>Pyrenomonadales</taxon>
        <taxon>Geminigeraceae</taxon>
        <taxon>Guillardia</taxon>
    </lineage>
</organism>
<reference evidence="2" key="1">
    <citation type="submission" date="2021-01" db="EMBL/GenBank/DDBJ databases">
        <authorList>
            <person name="Corre E."/>
            <person name="Pelletier E."/>
            <person name="Niang G."/>
            <person name="Scheremetjew M."/>
            <person name="Finn R."/>
            <person name="Kale V."/>
            <person name="Holt S."/>
            <person name="Cochrane G."/>
            <person name="Meng A."/>
            <person name="Brown T."/>
            <person name="Cohen L."/>
        </authorList>
    </citation>
    <scope>NUCLEOTIDE SEQUENCE</scope>
    <source>
        <strain evidence="2">CCMP 2712</strain>
    </source>
</reference>
<gene>
    <name evidence="2" type="ORF">GTHE00462_LOCUS20790</name>
</gene>
<feature type="transmembrane region" description="Helical" evidence="1">
    <location>
        <begin position="164"/>
        <end position="183"/>
    </location>
</feature>
<feature type="transmembrane region" description="Helical" evidence="1">
    <location>
        <begin position="124"/>
        <end position="143"/>
    </location>
</feature>
<name>A0A7S4NVJ0_GUITH</name>
<sequence>MVGLGAMNIQFDAEVTCRIAFAILSLIVCVCAFIAVVRRGRAWKDRGSAYMQLLVLTFVINISQVVDALLDVYWIFNAELPEHTDWSQQCQNAVNPENSTYPGKVTLEKCWIQRVDASLNYTSLSLSLLSFVIVTFFFLRLVLRLRLQSPDQAQIEEVQQCLRVPLLISCTWVAILFGASISGDLPHAFSCQDPSWTAFLVTYTVMACILLLGVIIFGKERAKKKAGSKFWISLIKLGIVMLLSTAVGILDTLDHSLRVPRNCLPFDSTFPTLSHGENYSGIVRGIVQLIARIVLYTFPSLALLSFFHSGRPSVSMSPRCEPSTSFYFQNPHDPNRVSITESLLARGPRMLPAELSA</sequence>
<feature type="transmembrane region" description="Helical" evidence="1">
    <location>
        <begin position="230"/>
        <end position="250"/>
    </location>
</feature>
<feature type="transmembrane region" description="Helical" evidence="1">
    <location>
        <begin position="49"/>
        <end position="76"/>
    </location>
</feature>